<evidence type="ECO:0000259" key="13">
    <source>
        <dbReference type="Pfam" id="PF03895"/>
    </source>
</evidence>
<keyword evidence="9" id="KW-0472">Membrane</keyword>
<gene>
    <name evidence="17" type="ORF">B7G54_28660</name>
    <name evidence="16" type="ORF">LMG29660_05898</name>
</gene>
<evidence type="ECO:0000259" key="15">
    <source>
        <dbReference type="Pfam" id="PF05662"/>
    </source>
</evidence>
<dbReference type="InterPro" id="IPR011049">
    <property type="entry name" value="Serralysin-like_metalloprot_C"/>
</dbReference>
<comment type="subcellular location">
    <subcellularLocation>
        <location evidence="2">Cell outer membrane</location>
    </subcellularLocation>
    <subcellularLocation>
        <location evidence="1">Cell surface</location>
    </subcellularLocation>
</comment>
<dbReference type="EMBL" id="CADIKG010000021">
    <property type="protein sequence ID" value="CAB3767692.1"/>
    <property type="molecule type" value="Genomic_DNA"/>
</dbReference>
<evidence type="ECO:0000256" key="9">
    <source>
        <dbReference type="ARBA" id="ARBA00023136"/>
    </source>
</evidence>
<keyword evidence="7 12" id="KW-0732">Signal</keyword>
<keyword evidence="6" id="KW-0812">Transmembrane</keyword>
<dbReference type="Pfam" id="PF05662">
    <property type="entry name" value="YadA_stalk"/>
    <property type="match status" value="4"/>
</dbReference>
<feature type="domain" description="Trimeric autotransporter adhesin YadA-like head" evidence="14">
    <location>
        <begin position="97"/>
        <end position="123"/>
    </location>
</feature>
<evidence type="ECO:0000256" key="12">
    <source>
        <dbReference type="SAM" id="SignalP"/>
    </source>
</evidence>
<comment type="similarity">
    <text evidence="3">Belongs to the autotransporter-2 (AT-2) (TC 1.B.40) family.</text>
</comment>
<dbReference type="OrthoDB" id="1632057at2"/>
<dbReference type="Gene3D" id="6.10.250.2030">
    <property type="match status" value="1"/>
</dbReference>
<feature type="region of interest" description="Disordered" evidence="11">
    <location>
        <begin position="403"/>
        <end position="442"/>
    </location>
</feature>
<organism evidence="17 18">
    <name type="scientific">Burkholderia puraquae</name>
    <dbReference type="NCBI Taxonomy" id="1904757"/>
    <lineage>
        <taxon>Bacteria</taxon>
        <taxon>Pseudomonadati</taxon>
        <taxon>Pseudomonadota</taxon>
        <taxon>Betaproteobacteria</taxon>
        <taxon>Burkholderiales</taxon>
        <taxon>Burkholderiaceae</taxon>
        <taxon>Burkholderia</taxon>
        <taxon>Burkholderia cepacia complex</taxon>
    </lineage>
</organism>
<dbReference type="GO" id="GO:0009279">
    <property type="term" value="C:cell outer membrane"/>
    <property type="evidence" value="ECO:0007669"/>
    <property type="project" value="UniProtKB-SubCell"/>
</dbReference>
<evidence type="ECO:0000259" key="14">
    <source>
        <dbReference type="Pfam" id="PF05658"/>
    </source>
</evidence>
<dbReference type="RefSeq" id="WP_085042110.1">
    <property type="nucleotide sequence ID" value="NZ_CADIKG010000021.1"/>
</dbReference>
<evidence type="ECO:0000256" key="1">
    <source>
        <dbReference type="ARBA" id="ARBA00004241"/>
    </source>
</evidence>
<dbReference type="GO" id="GO:0009986">
    <property type="term" value="C:cell surface"/>
    <property type="evidence" value="ECO:0007669"/>
    <property type="project" value="UniProtKB-SubCell"/>
</dbReference>
<evidence type="ECO:0000313" key="17">
    <source>
        <dbReference type="EMBL" id="ORT82090.1"/>
    </source>
</evidence>
<reference evidence="16 19" key="2">
    <citation type="submission" date="2020-04" db="EMBL/GenBank/DDBJ databases">
        <authorList>
            <person name="De Canck E."/>
        </authorList>
    </citation>
    <scope>NUCLEOTIDE SEQUENCE [LARGE SCALE GENOMIC DNA]</scope>
    <source>
        <strain evidence="16 19">LMG 29660</strain>
    </source>
</reference>
<keyword evidence="10" id="KW-0998">Cell outer membrane</keyword>
<feature type="domain" description="Trimeric autotransporter adhesin YadA-like stalk" evidence="15">
    <location>
        <begin position="488"/>
        <end position="521"/>
    </location>
</feature>
<name>A0A1X1P9N5_9BURK</name>
<dbReference type="InterPro" id="IPR008640">
    <property type="entry name" value="Adhesin_Head_dom"/>
</dbReference>
<keyword evidence="5" id="KW-1134">Transmembrane beta strand</keyword>
<reference evidence="17 18" key="1">
    <citation type="submission" date="2017-04" db="EMBL/GenBank/DDBJ databases">
        <title>Burkholderia puraquae sp. nov., a novel Burkholderia cepacia complex species from hospital setting samples.</title>
        <authorList>
            <person name="Martina P."/>
            <person name="Leguizamon M."/>
            <person name="Prieto C."/>
            <person name="Sousa S."/>
            <person name="Montanaro P."/>
            <person name="Draghi W."/>
            <person name="Staembler M."/>
            <person name="Bettiol M."/>
            <person name="Figoli C."/>
            <person name="Palau J."/>
            <person name="Alvarez F."/>
            <person name="Benetti S."/>
            <person name="Anchat E."/>
            <person name="Vescina C."/>
            <person name="Ferreras J."/>
            <person name="Lasch P."/>
            <person name="Lagares A."/>
            <person name="Zorreguieta A."/>
            <person name="Yantorno O."/>
            <person name="Bosch A."/>
        </authorList>
    </citation>
    <scope>NUCLEOTIDE SEQUENCE [LARGE SCALE GENOMIC DNA]</scope>
    <source>
        <strain evidence="17 18">CAMPA 1040</strain>
    </source>
</reference>
<dbReference type="InterPro" id="IPR005594">
    <property type="entry name" value="YadA_C"/>
</dbReference>
<evidence type="ECO:0000256" key="11">
    <source>
        <dbReference type="SAM" id="MobiDB-lite"/>
    </source>
</evidence>
<evidence type="ECO:0000256" key="6">
    <source>
        <dbReference type="ARBA" id="ARBA00022692"/>
    </source>
</evidence>
<evidence type="ECO:0000256" key="4">
    <source>
        <dbReference type="ARBA" id="ARBA00022448"/>
    </source>
</evidence>
<dbReference type="EMBL" id="NBYX01000019">
    <property type="protein sequence ID" value="ORT82090.1"/>
    <property type="molecule type" value="Genomic_DNA"/>
</dbReference>
<evidence type="ECO:0000256" key="5">
    <source>
        <dbReference type="ARBA" id="ARBA00022452"/>
    </source>
</evidence>
<feature type="domain" description="Trimeric autotransporter adhesin YadA-like head" evidence="14">
    <location>
        <begin position="430"/>
        <end position="456"/>
    </location>
</feature>
<dbReference type="Proteomes" id="UP000193146">
    <property type="component" value="Unassembled WGS sequence"/>
</dbReference>
<evidence type="ECO:0000313" key="19">
    <source>
        <dbReference type="Proteomes" id="UP000494135"/>
    </source>
</evidence>
<evidence type="ECO:0000256" key="7">
    <source>
        <dbReference type="ARBA" id="ARBA00022729"/>
    </source>
</evidence>
<dbReference type="GO" id="GO:0015031">
    <property type="term" value="P:protein transport"/>
    <property type="evidence" value="ECO:0007669"/>
    <property type="project" value="UniProtKB-KW"/>
</dbReference>
<keyword evidence="4" id="KW-0813">Transport</keyword>
<evidence type="ECO:0000313" key="18">
    <source>
        <dbReference type="Proteomes" id="UP000193146"/>
    </source>
</evidence>
<dbReference type="SUPFAM" id="SSF54523">
    <property type="entry name" value="Pili subunits"/>
    <property type="match status" value="1"/>
</dbReference>
<evidence type="ECO:0000256" key="8">
    <source>
        <dbReference type="ARBA" id="ARBA00022927"/>
    </source>
</evidence>
<proteinExistence type="inferred from homology"/>
<feature type="domain" description="Trimeric autotransporter adhesin YadA-like stalk" evidence="15">
    <location>
        <begin position="169"/>
        <end position="205"/>
    </location>
</feature>
<feature type="domain" description="Trimeric autotransporter adhesin YadA-like head" evidence="14">
    <location>
        <begin position="64"/>
        <end position="81"/>
    </location>
</feature>
<dbReference type="Gene3D" id="2.150.10.10">
    <property type="entry name" value="Serralysin-like metalloprotease, C-terminal"/>
    <property type="match status" value="3"/>
</dbReference>
<dbReference type="AlphaFoldDB" id="A0A1X1P9N5"/>
<evidence type="ECO:0000256" key="3">
    <source>
        <dbReference type="ARBA" id="ARBA00005848"/>
    </source>
</evidence>
<dbReference type="Gene3D" id="3.30.1300.30">
    <property type="entry name" value="GSPII I/J protein-like"/>
    <property type="match status" value="1"/>
</dbReference>
<dbReference type="SUPFAM" id="SSF101967">
    <property type="entry name" value="Adhesin YadA, collagen-binding domain"/>
    <property type="match status" value="2"/>
</dbReference>
<feature type="domain" description="Trimeric autotransporter adhesin YadA-like head" evidence="14">
    <location>
        <begin position="458"/>
        <end position="482"/>
    </location>
</feature>
<dbReference type="Proteomes" id="UP000494135">
    <property type="component" value="Unassembled WGS sequence"/>
</dbReference>
<dbReference type="InterPro" id="IPR008635">
    <property type="entry name" value="Coiled_stalk_dom"/>
</dbReference>
<feature type="domain" description="Trimeric autotransporter adhesin YadA-like head" evidence="14">
    <location>
        <begin position="128"/>
        <end position="151"/>
    </location>
</feature>
<protein>
    <submittedName>
        <fullName evidence="17">Adhesin</fullName>
    </submittedName>
</protein>
<feature type="domain" description="Trimeric autotransporter adhesin YadA-like stalk" evidence="15">
    <location>
        <begin position="307"/>
        <end position="328"/>
    </location>
</feature>
<dbReference type="Pfam" id="PF03895">
    <property type="entry name" value="YadA_anchor"/>
    <property type="match status" value="1"/>
</dbReference>
<dbReference type="Pfam" id="PF05658">
    <property type="entry name" value="YadA_head"/>
    <property type="match status" value="5"/>
</dbReference>
<evidence type="ECO:0000313" key="16">
    <source>
        <dbReference type="EMBL" id="CAB3767692.1"/>
    </source>
</evidence>
<evidence type="ECO:0000256" key="2">
    <source>
        <dbReference type="ARBA" id="ARBA00004442"/>
    </source>
</evidence>
<feature type="domain" description="Trimeric autotransporter adhesin YadA-like stalk" evidence="15">
    <location>
        <begin position="376"/>
        <end position="399"/>
    </location>
</feature>
<dbReference type="CDD" id="cd12820">
    <property type="entry name" value="LbR_YadA-like"/>
    <property type="match status" value="1"/>
</dbReference>
<evidence type="ECO:0000256" key="10">
    <source>
        <dbReference type="ARBA" id="ARBA00023237"/>
    </source>
</evidence>
<dbReference type="InterPro" id="IPR045584">
    <property type="entry name" value="Pilin-like"/>
</dbReference>
<feature type="chain" id="PRO_5044567381" evidence="12">
    <location>
        <begin position="43"/>
        <end position="599"/>
    </location>
</feature>
<keyword evidence="18" id="KW-1185">Reference proteome</keyword>
<accession>A0A1X1P9N5</accession>
<feature type="compositionally biased region" description="Polar residues" evidence="11">
    <location>
        <begin position="431"/>
        <end position="442"/>
    </location>
</feature>
<sequence>MIHPITTPPDSARVRWSIATHRPRLSALAFSLVALASGYSYAAQPDLVLDNLVVKAGEAPPPSATGAGSIALGPGAQAKGETGGDYSAIAIGGGAIADGRSTIAIGEGANVHGDRSIALGVGSNINANRSLALGADASVTAHDAVALGQGSVADRGNTVSIGKSGNERQLVNLRAGTNDTDAVNLSQLKPAVEALGGGATINVDGSVRAPNYAIDGKSFNDVGSALTNLDDRAKATTQSITTLDGRVTNVEGDVKSIRVDVDDLGTRINNGSTGLVRQDPASLAISIGADKGGTSVSVAGANGTRTLTGLSNGVGDTDAVTIAQLKAAGLVDPDGKPLSALVYDDLSLGRATLGGVGGTLLDNVRPGAIVAGGMQAVNGGQLFTMQQQFDSRFDSLNTRLSDIEKNGPTVKPPAGDHGNQLAQLGDGSGATGSNSMALGNGSTASGNDSLAIGNNATASGNNSVALGNNSVADRDNTVSVGAPGQERQITNVKAGTAPTDAVNVQQLNDRIGSVRSDIDHYRRDASGGIASAVAIANLPQASLAGESMVSIAGGTYSGQSAVAFGLSTATRNGRWVVKASGSTNTRGTVAVGAGAGYRW</sequence>
<feature type="signal peptide" evidence="12">
    <location>
        <begin position="1"/>
        <end position="42"/>
    </location>
</feature>
<keyword evidence="8" id="KW-0653">Protein transport</keyword>
<feature type="domain" description="Trimeric autotransporter adhesin YadA-like C-terminal membrane anchor" evidence="13">
    <location>
        <begin position="539"/>
        <end position="599"/>
    </location>
</feature>